<reference evidence="2 3" key="1">
    <citation type="journal article" date="2016" name="Environ. Microbiol.">
        <title>Genomic resolution of a cold subsurface aquifer community provides metabolic insights for novel microbes adapted to high CO concentrations.</title>
        <authorList>
            <person name="Probst A.J."/>
            <person name="Castelle C.J."/>
            <person name="Singh A."/>
            <person name="Brown C.T."/>
            <person name="Anantharaman K."/>
            <person name="Sharon I."/>
            <person name="Hug L.A."/>
            <person name="Burstein D."/>
            <person name="Emerson J.B."/>
            <person name="Thomas B.C."/>
            <person name="Banfield J.F."/>
        </authorList>
    </citation>
    <scope>NUCLEOTIDE SEQUENCE [LARGE SCALE GENOMIC DNA]</scope>
    <source>
        <strain evidence="2">CG1_02_42_45</strain>
    </source>
</reference>
<evidence type="ECO:0000313" key="3">
    <source>
        <dbReference type="Proteomes" id="UP000182753"/>
    </source>
</evidence>
<dbReference type="SUPFAM" id="SSF55729">
    <property type="entry name" value="Acyl-CoA N-acyltransferases (Nat)"/>
    <property type="match status" value="1"/>
</dbReference>
<sequence length="188" mass="21710">MTENIIIKNQPFTKSEAKIVQAEIRKSPDITGYSLRELLWQKNVFKAYKDKEFAGACNNFDFPPWLPSGLCPAETDGETGSGFWTELSGFLVLPKFRGQGIGKLLYKSAFQDAEDRKRNIYVVSCNPAMQKIMRGSNLTIITKFRQLPRVIRLHSLSFIISWYRLFETIRKALFMKKSGKFIFGYKIF</sequence>
<dbReference type="CDD" id="cd04301">
    <property type="entry name" value="NAT_SF"/>
    <property type="match status" value="1"/>
</dbReference>
<dbReference type="Gene3D" id="3.40.630.30">
    <property type="match status" value="1"/>
</dbReference>
<dbReference type="InterPro" id="IPR000182">
    <property type="entry name" value="GNAT_dom"/>
</dbReference>
<proteinExistence type="predicted"/>
<gene>
    <name evidence="2" type="ORF">AUJ40_00245</name>
</gene>
<accession>A0A1J4RV48</accession>
<comment type="caution">
    <text evidence="2">The sequence shown here is derived from an EMBL/GenBank/DDBJ whole genome shotgun (WGS) entry which is preliminary data.</text>
</comment>
<organism evidence="2 3">
    <name type="scientific">Candidatus Berkelbacteria bacterium CG1_02_42_45</name>
    <dbReference type="NCBI Taxonomy" id="1805036"/>
    <lineage>
        <taxon>Bacteria</taxon>
        <taxon>Candidatus Berkelbacteria</taxon>
    </lineage>
</organism>
<dbReference type="Proteomes" id="UP000182753">
    <property type="component" value="Unassembled WGS sequence"/>
</dbReference>
<dbReference type="EMBL" id="MNUJ01000005">
    <property type="protein sequence ID" value="OIN90220.1"/>
    <property type="molecule type" value="Genomic_DNA"/>
</dbReference>
<name>A0A1J4RV48_9BACT</name>
<evidence type="ECO:0000313" key="2">
    <source>
        <dbReference type="EMBL" id="OIN90220.1"/>
    </source>
</evidence>
<dbReference type="Pfam" id="PF00583">
    <property type="entry name" value="Acetyltransf_1"/>
    <property type="match status" value="1"/>
</dbReference>
<dbReference type="AlphaFoldDB" id="A0A1J4RV48"/>
<dbReference type="PROSITE" id="PS51186">
    <property type="entry name" value="GNAT"/>
    <property type="match status" value="1"/>
</dbReference>
<evidence type="ECO:0000259" key="1">
    <source>
        <dbReference type="PROSITE" id="PS51186"/>
    </source>
</evidence>
<feature type="domain" description="N-acetyltransferase" evidence="1">
    <location>
        <begin position="7"/>
        <end position="180"/>
    </location>
</feature>
<protein>
    <recommendedName>
        <fullName evidence="1">N-acetyltransferase domain-containing protein</fullName>
    </recommendedName>
</protein>
<dbReference type="GO" id="GO:0016747">
    <property type="term" value="F:acyltransferase activity, transferring groups other than amino-acyl groups"/>
    <property type="evidence" value="ECO:0007669"/>
    <property type="project" value="InterPro"/>
</dbReference>
<dbReference type="InterPro" id="IPR016181">
    <property type="entry name" value="Acyl_CoA_acyltransferase"/>
</dbReference>